<evidence type="ECO:0000256" key="2">
    <source>
        <dbReference type="ARBA" id="ARBA00007276"/>
    </source>
</evidence>
<dbReference type="GO" id="GO:0006270">
    <property type="term" value="P:DNA replication initiation"/>
    <property type="evidence" value="ECO:0007669"/>
    <property type="project" value="UniProtKB-UniRule"/>
</dbReference>
<dbReference type="RefSeq" id="XP_001873357.1">
    <property type="nucleotide sequence ID" value="XM_001873322.1"/>
</dbReference>
<feature type="region of interest" description="Disordered" evidence="8">
    <location>
        <begin position="55"/>
        <end position="197"/>
    </location>
</feature>
<comment type="subcellular location">
    <subcellularLocation>
        <location evidence="1 7">Nucleus</location>
    </subcellularLocation>
</comment>
<evidence type="ECO:0000313" key="10">
    <source>
        <dbReference type="Proteomes" id="UP000001194"/>
    </source>
</evidence>
<dbReference type="EMBL" id="DS547091">
    <property type="protein sequence ID" value="EDR15149.1"/>
    <property type="molecule type" value="Genomic_DNA"/>
</dbReference>
<feature type="compositionally biased region" description="Polar residues" evidence="8">
    <location>
        <begin position="175"/>
        <end position="193"/>
    </location>
</feature>
<dbReference type="KEGG" id="lbc:LACBIDRAFT_301043"/>
<feature type="region of interest" description="Disordered" evidence="8">
    <location>
        <begin position="507"/>
        <end position="543"/>
    </location>
</feature>
<keyword evidence="10" id="KW-1185">Reference proteome</keyword>
<dbReference type="Proteomes" id="UP000001194">
    <property type="component" value="Unassembled WGS sequence"/>
</dbReference>
<dbReference type="GO" id="GO:0000727">
    <property type="term" value="P:double-strand break repair via break-induced replication"/>
    <property type="evidence" value="ECO:0007669"/>
    <property type="project" value="TreeGrafter"/>
</dbReference>
<dbReference type="Gene3D" id="1.10.10.1460">
    <property type="match status" value="1"/>
</dbReference>
<evidence type="ECO:0000256" key="4">
    <source>
        <dbReference type="ARBA" id="ARBA00022705"/>
    </source>
</evidence>
<evidence type="ECO:0000256" key="7">
    <source>
        <dbReference type="RuleBase" id="RU367067"/>
    </source>
</evidence>
<feature type="compositionally biased region" description="Polar residues" evidence="8">
    <location>
        <begin position="258"/>
        <end position="267"/>
    </location>
</feature>
<keyword evidence="4 7" id="KW-0235">DNA replication</keyword>
<name>B0CR71_LACBS</name>
<dbReference type="OrthoDB" id="8775810at2759"/>
<evidence type="ECO:0000256" key="3">
    <source>
        <dbReference type="ARBA" id="ARBA00018363"/>
    </source>
</evidence>
<dbReference type="InterPro" id="IPR040203">
    <property type="entry name" value="Sld2"/>
</dbReference>
<dbReference type="InterPro" id="IPR021110">
    <property type="entry name" value="DNA_rep_checkpnt_protein"/>
</dbReference>
<dbReference type="AlphaFoldDB" id="B0CR71"/>
<sequence>MPAAPNISELRADIKNWERAFKAKNARDPTIDDIKLQPHIADKYKLYKKLSKLAVTPSTPPRLPSPDHPLTLPATRPIVQTAPLSTFNPFSPHKMKKEKAKATAEQELSPNPFSKSRLHDSSSPSLELFPPRFASDPTTSISPPYPSTAMSRARKRLRGEPVSPSPSKEKRRRVISQTSLPFPRFQSRTNSDNFGCEGEEEVLNDSSFVDNSPLKPHAKGKHFAPLFNARNAPIDDLSKIKAFTNDSRGGLDIFHNTVPESRMTTSGPLDLTASGELTDGNPSASSQRPRSSSVKTLIPLYTQKSHSHDADTTATRDIRSSRKRSISDAEKNPFIVQETRPQSKPRLLPPSPPAASGSSAASKKTQGKANDTRKKAKLANNTEIDGESESEVDLLVHKGGLKLIDRSHTRAARTSRQGYDDEHIGLDSDPILVYARLTGPHGQSIPTTRHPQDGKFEVDLPDKLRRVLSLGYVDAKWRDCQEAQVAKSVLYGRKLAHYNPDKGGEIWDIGENDVTDGDESTRTNVEVEDDWEGEPVPWEVGEL</sequence>
<dbReference type="STRING" id="486041.B0CR71"/>
<feature type="compositionally biased region" description="Basic and acidic residues" evidence="8">
    <location>
        <begin position="306"/>
        <end position="331"/>
    </location>
</feature>
<comment type="function">
    <text evidence="7">Has a role in the initiation of DNA replication. Required at S-phase checkpoint.</text>
</comment>
<dbReference type="HOGENOM" id="CLU_035050_0_0_1"/>
<dbReference type="InParanoid" id="B0CR71"/>
<feature type="region of interest" description="Disordered" evidence="8">
    <location>
        <begin position="248"/>
        <end position="385"/>
    </location>
</feature>
<dbReference type="Pfam" id="PF11719">
    <property type="entry name" value="Drc1-Sld2"/>
    <property type="match status" value="1"/>
</dbReference>
<dbReference type="GO" id="GO:1902977">
    <property type="term" value="P:mitotic DNA replication preinitiation complex assembly"/>
    <property type="evidence" value="ECO:0007669"/>
    <property type="project" value="TreeGrafter"/>
</dbReference>
<feature type="compositionally biased region" description="Low complexity" evidence="8">
    <location>
        <begin position="354"/>
        <end position="369"/>
    </location>
</feature>
<keyword evidence="5 7" id="KW-0539">Nucleus</keyword>
<evidence type="ECO:0000256" key="6">
    <source>
        <dbReference type="ARBA" id="ARBA00023306"/>
    </source>
</evidence>
<feature type="compositionally biased region" description="Pro residues" evidence="8">
    <location>
        <begin position="58"/>
        <end position="67"/>
    </location>
</feature>
<protein>
    <recommendedName>
        <fullName evidence="3 7">DNA replication regulator SLD2</fullName>
    </recommendedName>
</protein>
<dbReference type="GO" id="GO:0003688">
    <property type="term" value="F:DNA replication origin binding"/>
    <property type="evidence" value="ECO:0007669"/>
    <property type="project" value="TreeGrafter"/>
</dbReference>
<dbReference type="PANTHER" id="PTHR28124">
    <property type="entry name" value="DNA REPLICATION REGULATOR SLD2"/>
    <property type="match status" value="1"/>
</dbReference>
<evidence type="ECO:0000256" key="8">
    <source>
        <dbReference type="SAM" id="MobiDB-lite"/>
    </source>
</evidence>
<feature type="compositionally biased region" description="Low complexity" evidence="8">
    <location>
        <begin position="282"/>
        <end position="293"/>
    </location>
</feature>
<comment type="similarity">
    <text evidence="2 7">Belongs to the SLD2 family.</text>
</comment>
<accession>B0CR71</accession>
<gene>
    <name evidence="9" type="ORF">LACBIDRAFT_301043</name>
</gene>
<evidence type="ECO:0000313" key="9">
    <source>
        <dbReference type="EMBL" id="EDR15149.1"/>
    </source>
</evidence>
<feature type="compositionally biased region" description="Acidic residues" evidence="8">
    <location>
        <begin position="508"/>
        <end position="518"/>
    </location>
</feature>
<reference evidence="9 10" key="1">
    <citation type="journal article" date="2008" name="Nature">
        <title>The genome of Laccaria bicolor provides insights into mycorrhizal symbiosis.</title>
        <authorList>
            <person name="Martin F."/>
            <person name="Aerts A."/>
            <person name="Ahren D."/>
            <person name="Brun A."/>
            <person name="Danchin E.G.J."/>
            <person name="Duchaussoy F."/>
            <person name="Gibon J."/>
            <person name="Kohler A."/>
            <person name="Lindquist E."/>
            <person name="Pereda V."/>
            <person name="Salamov A."/>
            <person name="Shapiro H.J."/>
            <person name="Wuyts J."/>
            <person name="Blaudez D."/>
            <person name="Buee M."/>
            <person name="Brokstein P."/>
            <person name="Canbaeck B."/>
            <person name="Cohen D."/>
            <person name="Courty P.E."/>
            <person name="Coutinho P.M."/>
            <person name="Delaruelle C."/>
            <person name="Detter J.C."/>
            <person name="Deveau A."/>
            <person name="DiFazio S."/>
            <person name="Duplessis S."/>
            <person name="Fraissinet-Tachet L."/>
            <person name="Lucic E."/>
            <person name="Frey-Klett P."/>
            <person name="Fourrey C."/>
            <person name="Feussner I."/>
            <person name="Gay G."/>
            <person name="Grimwood J."/>
            <person name="Hoegger P.J."/>
            <person name="Jain P."/>
            <person name="Kilaru S."/>
            <person name="Labbe J."/>
            <person name="Lin Y.C."/>
            <person name="Legue V."/>
            <person name="Le Tacon F."/>
            <person name="Marmeisse R."/>
            <person name="Melayah D."/>
            <person name="Montanini B."/>
            <person name="Muratet M."/>
            <person name="Nehls U."/>
            <person name="Niculita-Hirzel H."/>
            <person name="Oudot-Le Secq M.P."/>
            <person name="Peter M."/>
            <person name="Quesneville H."/>
            <person name="Rajashekar B."/>
            <person name="Reich M."/>
            <person name="Rouhier N."/>
            <person name="Schmutz J."/>
            <person name="Yin T."/>
            <person name="Chalot M."/>
            <person name="Henrissat B."/>
            <person name="Kuees U."/>
            <person name="Lucas S."/>
            <person name="Van de Peer Y."/>
            <person name="Podila G.K."/>
            <person name="Polle A."/>
            <person name="Pukkila P.J."/>
            <person name="Richardson P.M."/>
            <person name="Rouze P."/>
            <person name="Sanders I.R."/>
            <person name="Stajich J.E."/>
            <person name="Tunlid A."/>
            <person name="Tuskan G."/>
            <person name="Grigoriev I.V."/>
        </authorList>
    </citation>
    <scope>NUCLEOTIDE SEQUENCE [LARGE SCALE GENOMIC DNA]</scope>
    <source>
        <strain evidence="10">S238N-H82 / ATCC MYA-4686</strain>
    </source>
</reference>
<proteinExistence type="inferred from homology"/>
<dbReference type="GO" id="GO:0003697">
    <property type="term" value="F:single-stranded DNA binding"/>
    <property type="evidence" value="ECO:0007669"/>
    <property type="project" value="TreeGrafter"/>
</dbReference>
<dbReference type="PANTHER" id="PTHR28124:SF1">
    <property type="entry name" value="DNA REPLICATION REGULATOR SLD2"/>
    <property type="match status" value="1"/>
</dbReference>
<evidence type="ECO:0000256" key="1">
    <source>
        <dbReference type="ARBA" id="ARBA00004123"/>
    </source>
</evidence>
<dbReference type="GeneID" id="6069512"/>
<organism evidence="10">
    <name type="scientific">Laccaria bicolor (strain S238N-H82 / ATCC MYA-4686)</name>
    <name type="common">Bicoloured deceiver</name>
    <name type="synonym">Laccaria laccata var. bicolor</name>
    <dbReference type="NCBI Taxonomy" id="486041"/>
    <lineage>
        <taxon>Eukaryota</taxon>
        <taxon>Fungi</taxon>
        <taxon>Dikarya</taxon>
        <taxon>Basidiomycota</taxon>
        <taxon>Agaricomycotina</taxon>
        <taxon>Agaricomycetes</taxon>
        <taxon>Agaricomycetidae</taxon>
        <taxon>Agaricales</taxon>
        <taxon>Agaricineae</taxon>
        <taxon>Hydnangiaceae</taxon>
        <taxon>Laccaria</taxon>
    </lineage>
</organism>
<dbReference type="GO" id="GO:0031261">
    <property type="term" value="C:DNA replication preinitiation complex"/>
    <property type="evidence" value="ECO:0007669"/>
    <property type="project" value="TreeGrafter"/>
</dbReference>
<keyword evidence="6 7" id="KW-0131">Cell cycle</keyword>
<evidence type="ECO:0000256" key="5">
    <source>
        <dbReference type="ARBA" id="ARBA00023242"/>
    </source>
</evidence>